<dbReference type="Gene3D" id="3.30.300.30">
    <property type="match status" value="1"/>
</dbReference>
<dbReference type="GO" id="GO:0006631">
    <property type="term" value="P:fatty acid metabolic process"/>
    <property type="evidence" value="ECO:0007669"/>
    <property type="project" value="TreeGrafter"/>
</dbReference>
<evidence type="ECO:0000259" key="4">
    <source>
        <dbReference type="Pfam" id="PF13193"/>
    </source>
</evidence>
<feature type="domain" description="AMP-dependent synthetase/ligase" evidence="3">
    <location>
        <begin position="18"/>
        <end position="371"/>
    </location>
</feature>
<comment type="caution">
    <text evidence="5">The sequence shown here is derived from an EMBL/GenBank/DDBJ whole genome shotgun (WGS) entry which is preliminary data.</text>
</comment>
<sequence>MTVPAFDVLAQLERRWSDPERELLRFYGRRYTAAEILASSRNVAAALHRIGIGPGSTVAIDLTNRPEFFETLLGAWRAGATVTPVNTQLRSEEIRHQLHDSGSRLIVYETRVAERVEEALRDLPGSIARVVIDPRLPVDEGTAAFDAWARPGTGKEVGAEPPENLFVIYTSGTTGRPKGAILTAGNVYHEALALRQALGLEAADRMIVVLPLFHVNNLMLGFATFLVGGSVTILRWFEVDDFVREVARARPTFFSGVPTVYKRLLDVADRIDRSALGSLRFAVCGAAPMPVTWLNEFQSRFGIPIVEGYGLTEGTVASTVNPRHGCRKVGSVGIPLPGQEVRVVDEADRELPPGEVGEVVVRGPNVMKGYLGRESETRETLRDGWLHTGDLGRFDDDGYLYLVDRMKDLIIRGGENVYPKEVENVLLEHPDIADAAVVGAPDEAYGERVIAFVVRHDEALSRETVLDYCRQRLAAFKCPTEVLFVGELPRNSVGKVQKPALRQQAPVRARSLPSP</sequence>
<dbReference type="InterPro" id="IPR000873">
    <property type="entry name" value="AMP-dep_synth/lig_dom"/>
</dbReference>
<evidence type="ECO:0000256" key="1">
    <source>
        <dbReference type="ARBA" id="ARBA00006432"/>
    </source>
</evidence>
<gene>
    <name evidence="5" type="ORF">B1B_14776</name>
</gene>
<evidence type="ECO:0000313" key="5">
    <source>
        <dbReference type="EMBL" id="EQD40839.1"/>
    </source>
</evidence>
<keyword evidence="2 5" id="KW-0436">Ligase</keyword>
<dbReference type="AlphaFoldDB" id="T1AIR2"/>
<dbReference type="Gene3D" id="3.40.50.12780">
    <property type="entry name" value="N-terminal domain of ligase-like"/>
    <property type="match status" value="1"/>
</dbReference>
<feature type="domain" description="AMP-binding enzyme C-terminal" evidence="4">
    <location>
        <begin position="421"/>
        <end position="495"/>
    </location>
</feature>
<dbReference type="EMBL" id="AUZY01009810">
    <property type="protein sequence ID" value="EQD40839.1"/>
    <property type="molecule type" value="Genomic_DNA"/>
</dbReference>
<name>T1AIR2_9ZZZZ</name>
<dbReference type="InterPro" id="IPR025110">
    <property type="entry name" value="AMP-bd_C"/>
</dbReference>
<dbReference type="PROSITE" id="PS00455">
    <property type="entry name" value="AMP_BINDING"/>
    <property type="match status" value="1"/>
</dbReference>
<dbReference type="Pfam" id="PF13193">
    <property type="entry name" value="AMP-binding_C"/>
    <property type="match status" value="1"/>
</dbReference>
<dbReference type="Pfam" id="PF00501">
    <property type="entry name" value="AMP-binding"/>
    <property type="match status" value="1"/>
</dbReference>
<evidence type="ECO:0000259" key="3">
    <source>
        <dbReference type="Pfam" id="PF00501"/>
    </source>
</evidence>
<dbReference type="InterPro" id="IPR045851">
    <property type="entry name" value="AMP-bd_C_sf"/>
</dbReference>
<dbReference type="GO" id="GO:0031956">
    <property type="term" value="F:medium-chain fatty acid-CoA ligase activity"/>
    <property type="evidence" value="ECO:0007669"/>
    <property type="project" value="TreeGrafter"/>
</dbReference>
<reference evidence="5" key="1">
    <citation type="submission" date="2013-08" db="EMBL/GenBank/DDBJ databases">
        <authorList>
            <person name="Mendez C."/>
            <person name="Richter M."/>
            <person name="Ferrer M."/>
            <person name="Sanchez J."/>
        </authorList>
    </citation>
    <scope>NUCLEOTIDE SEQUENCE</scope>
</reference>
<accession>T1AIR2</accession>
<protein>
    <submittedName>
        <fullName evidence="5">Long-chain-fatty-acid--CoA ligase</fullName>
    </submittedName>
</protein>
<comment type="similarity">
    <text evidence="1">Belongs to the ATP-dependent AMP-binding enzyme family.</text>
</comment>
<dbReference type="SUPFAM" id="SSF56801">
    <property type="entry name" value="Acetyl-CoA synthetase-like"/>
    <property type="match status" value="1"/>
</dbReference>
<reference evidence="5" key="2">
    <citation type="journal article" date="2014" name="ISME J.">
        <title>Microbial stratification in low pH oxic and suboxic macroscopic growths along an acid mine drainage.</title>
        <authorList>
            <person name="Mendez-Garcia C."/>
            <person name="Mesa V."/>
            <person name="Sprenger R.R."/>
            <person name="Richter M."/>
            <person name="Diez M.S."/>
            <person name="Solano J."/>
            <person name="Bargiela R."/>
            <person name="Golyshina O.V."/>
            <person name="Manteca A."/>
            <person name="Ramos J.L."/>
            <person name="Gallego J.R."/>
            <person name="Llorente I."/>
            <person name="Martins Dos Santos V.A."/>
            <person name="Jensen O.N."/>
            <person name="Pelaez A.I."/>
            <person name="Sanchez J."/>
            <person name="Ferrer M."/>
        </authorList>
    </citation>
    <scope>NUCLEOTIDE SEQUENCE</scope>
</reference>
<dbReference type="InterPro" id="IPR020845">
    <property type="entry name" value="AMP-binding_CS"/>
</dbReference>
<dbReference type="PANTHER" id="PTHR43201">
    <property type="entry name" value="ACYL-COA SYNTHETASE"/>
    <property type="match status" value="1"/>
</dbReference>
<dbReference type="InterPro" id="IPR042099">
    <property type="entry name" value="ANL_N_sf"/>
</dbReference>
<proteinExistence type="inferred from homology"/>
<dbReference type="PANTHER" id="PTHR43201:SF5">
    <property type="entry name" value="MEDIUM-CHAIN ACYL-COA LIGASE ACSF2, MITOCHONDRIAL"/>
    <property type="match status" value="1"/>
</dbReference>
<organism evidence="5">
    <name type="scientific">mine drainage metagenome</name>
    <dbReference type="NCBI Taxonomy" id="410659"/>
    <lineage>
        <taxon>unclassified sequences</taxon>
        <taxon>metagenomes</taxon>
        <taxon>ecological metagenomes</taxon>
    </lineage>
</organism>
<dbReference type="FunFam" id="3.30.300.30:FF:000008">
    <property type="entry name" value="2,3-dihydroxybenzoate-AMP ligase"/>
    <property type="match status" value="1"/>
</dbReference>
<evidence type="ECO:0000256" key="2">
    <source>
        <dbReference type="ARBA" id="ARBA00022598"/>
    </source>
</evidence>